<dbReference type="HAMAP" id="MF_00634">
    <property type="entry name" value="UPF0235"/>
    <property type="match status" value="1"/>
</dbReference>
<dbReference type="SMART" id="SM01152">
    <property type="entry name" value="DUF167"/>
    <property type="match status" value="1"/>
</dbReference>
<dbReference type="PANTHER" id="PTHR13420">
    <property type="entry name" value="UPF0235 PROTEIN C15ORF40"/>
    <property type="match status" value="1"/>
</dbReference>
<proteinExistence type="inferred from homology"/>
<dbReference type="InterPro" id="IPR003746">
    <property type="entry name" value="DUF167"/>
</dbReference>
<dbReference type="OrthoDB" id="53248at2157"/>
<keyword evidence="4" id="KW-1185">Reference proteome</keyword>
<name>A0A7D5ICP7_9EURY</name>
<organism evidence="3 4">
    <name type="scientific">Methanolobus zinderi</name>
    <dbReference type="NCBI Taxonomy" id="536044"/>
    <lineage>
        <taxon>Archaea</taxon>
        <taxon>Methanobacteriati</taxon>
        <taxon>Methanobacteriota</taxon>
        <taxon>Stenosarchaea group</taxon>
        <taxon>Methanomicrobia</taxon>
        <taxon>Methanosarcinales</taxon>
        <taxon>Methanosarcinaceae</taxon>
        <taxon>Methanolobus</taxon>
    </lineage>
</organism>
<comment type="similarity">
    <text evidence="1 2">Belongs to the UPF0235 family.</text>
</comment>
<evidence type="ECO:0000313" key="3">
    <source>
        <dbReference type="EMBL" id="QLC50929.1"/>
    </source>
</evidence>
<reference evidence="3 4" key="1">
    <citation type="submission" date="2020-06" db="EMBL/GenBank/DDBJ databases">
        <title>Methanolobus halotolerans sp. nov., isolated from a saline lake Tus in Siberia.</title>
        <authorList>
            <person name="Shen Y."/>
            <person name="Chen S.-C."/>
            <person name="Lai M.-C."/>
            <person name="Huang H.-H."/>
            <person name="Chiu H.-H."/>
            <person name="Tang S.-L."/>
            <person name="Rogozin D.Y."/>
            <person name="Degermendzhy A.G."/>
        </authorList>
    </citation>
    <scope>NUCLEOTIDE SEQUENCE [LARGE SCALE GENOMIC DNA]</scope>
    <source>
        <strain evidence="3 4">DSM 21339</strain>
    </source>
</reference>
<dbReference type="SUPFAM" id="SSF69786">
    <property type="entry name" value="YggU-like"/>
    <property type="match status" value="1"/>
</dbReference>
<dbReference type="InterPro" id="IPR036591">
    <property type="entry name" value="YggU-like_sf"/>
</dbReference>
<dbReference type="Gene3D" id="3.30.1200.10">
    <property type="entry name" value="YggU-like"/>
    <property type="match status" value="1"/>
</dbReference>
<sequence>MSFEDALKQAENGVIIHVEVTPGSRNICIPSGYNPWRKRIEVRLSENARKGKANEQLIENIAALFDLKPSDVAISSGHKSTRKSVLVKGIDISRVISVLKASLEGAE</sequence>
<dbReference type="AlphaFoldDB" id="A0A7D5ICP7"/>
<evidence type="ECO:0000256" key="2">
    <source>
        <dbReference type="HAMAP-Rule" id="MF_00634"/>
    </source>
</evidence>
<accession>A0A7D5ICP7</accession>
<dbReference type="EMBL" id="CP058215">
    <property type="protein sequence ID" value="QLC50929.1"/>
    <property type="molecule type" value="Genomic_DNA"/>
</dbReference>
<dbReference type="PANTHER" id="PTHR13420:SF7">
    <property type="entry name" value="UPF0235 PROTEIN C15ORF40"/>
    <property type="match status" value="1"/>
</dbReference>
<dbReference type="GeneID" id="55822439"/>
<dbReference type="GO" id="GO:0005737">
    <property type="term" value="C:cytoplasm"/>
    <property type="evidence" value="ECO:0007669"/>
    <property type="project" value="TreeGrafter"/>
</dbReference>
<dbReference type="Pfam" id="PF02594">
    <property type="entry name" value="DUF167"/>
    <property type="match status" value="1"/>
</dbReference>
<dbReference type="NCBIfam" id="TIGR00251">
    <property type="entry name" value="DUF167 family protein"/>
    <property type="match status" value="1"/>
</dbReference>
<dbReference type="KEGG" id="mzi:HWN40_12150"/>
<dbReference type="RefSeq" id="WP_176965984.1">
    <property type="nucleotide sequence ID" value="NZ_CP058215.1"/>
</dbReference>
<dbReference type="Proteomes" id="UP000509594">
    <property type="component" value="Chromosome"/>
</dbReference>
<gene>
    <name evidence="3" type="ORF">HWN40_12150</name>
</gene>
<evidence type="ECO:0000256" key="1">
    <source>
        <dbReference type="ARBA" id="ARBA00010364"/>
    </source>
</evidence>
<protein>
    <recommendedName>
        <fullName evidence="2">UPF0235 protein HWN40_12150</fullName>
    </recommendedName>
</protein>
<evidence type="ECO:0000313" key="4">
    <source>
        <dbReference type="Proteomes" id="UP000509594"/>
    </source>
</evidence>